<organism evidence="2 3">
    <name type="scientific">Paracoccus liaowanqingii</name>
    <dbReference type="NCBI Taxonomy" id="2560053"/>
    <lineage>
        <taxon>Bacteria</taxon>
        <taxon>Pseudomonadati</taxon>
        <taxon>Pseudomonadota</taxon>
        <taxon>Alphaproteobacteria</taxon>
        <taxon>Rhodobacterales</taxon>
        <taxon>Paracoccaceae</taxon>
        <taxon>Paracoccus</taxon>
    </lineage>
</organism>
<evidence type="ECO:0000313" key="3">
    <source>
        <dbReference type="Proteomes" id="UP000296374"/>
    </source>
</evidence>
<feature type="domain" description="CRISPR associated protein Cas6 C-terminal" evidence="1">
    <location>
        <begin position="118"/>
        <end position="229"/>
    </location>
</feature>
<dbReference type="RefSeq" id="WP_139615609.1">
    <property type="nucleotide sequence ID" value="NZ_CP040759.1"/>
</dbReference>
<geneLocation type="plasmid" evidence="2 3">
    <name>unnamed8</name>
</geneLocation>
<evidence type="ECO:0000313" key="2">
    <source>
        <dbReference type="EMBL" id="QDA35788.1"/>
    </source>
</evidence>
<dbReference type="AlphaFoldDB" id="A0A4Y5SS50"/>
<protein>
    <recommendedName>
        <fullName evidence="1">CRISPR associated protein Cas6 C-terminal domain-containing protein</fullName>
    </recommendedName>
</protein>
<dbReference type="Gene3D" id="3.30.70.1900">
    <property type="match status" value="1"/>
</dbReference>
<dbReference type="EMBL" id="CP040759">
    <property type="protein sequence ID" value="QDA35788.1"/>
    <property type="molecule type" value="Genomic_DNA"/>
</dbReference>
<reference evidence="3" key="1">
    <citation type="submission" date="2019-05" db="EMBL/GenBank/DDBJ databases">
        <title>Tamlana fucoidanivorans sp. nov., isolated from the surface of algae collected from Fujian province in China.</title>
        <authorList>
            <person name="Li J."/>
        </authorList>
    </citation>
    <scope>NUCLEOTIDE SEQUENCE [LARGE SCALE GENOMIC DNA]</scope>
    <source>
        <strain evidence="3">2251</strain>
        <plasmid evidence="3">unnamed8</plasmid>
    </source>
</reference>
<accession>A0A4Y5SS50</accession>
<evidence type="ECO:0000259" key="1">
    <source>
        <dbReference type="Pfam" id="PF01881"/>
    </source>
</evidence>
<proteinExistence type="predicted"/>
<dbReference type="Pfam" id="PF01881">
    <property type="entry name" value="Cas_Cas6_C"/>
    <property type="match status" value="1"/>
</dbReference>
<keyword evidence="2" id="KW-0614">Plasmid</keyword>
<gene>
    <name evidence="2" type="ORF">E4191_16620</name>
</gene>
<name>A0A4Y5SS50_9RHOB</name>
<sequence length="234" mass="25561">MRIFIDLHKKPQRVRYCDSMNAAIVAALDKAGIASKDMVGPEAQPWTFGMSGVAREDGFSTITGLTISTPSEIIARGLMQIRPEWIQVHSSNGDVIDCSGARRHLGRLPADGVSELAVFFASPILIKPLGKDPETEWIEEFGSVDFDAAFRRGLERRAGRDMDISFSADPLTLAVGVTRRLVHLRKATNGRKVIVPAFSLPLTMRGHPEDVRFAYMAGLGAKTRAGFGCPILPQ</sequence>
<dbReference type="InterPro" id="IPR049435">
    <property type="entry name" value="Cas_Cas6_C"/>
</dbReference>
<dbReference type="KEGG" id="plia:E4191_16620"/>
<dbReference type="Proteomes" id="UP000296374">
    <property type="component" value="Plasmid unnamed8"/>
</dbReference>